<dbReference type="Proteomes" id="UP000095280">
    <property type="component" value="Unplaced"/>
</dbReference>
<evidence type="ECO:0000256" key="1">
    <source>
        <dbReference type="SAM" id="MobiDB-lite"/>
    </source>
</evidence>
<evidence type="ECO:0000313" key="3">
    <source>
        <dbReference type="Proteomes" id="UP000095280"/>
    </source>
</evidence>
<keyword evidence="3" id="KW-1185">Reference proteome</keyword>
<feature type="compositionally biased region" description="Polar residues" evidence="1">
    <location>
        <begin position="1"/>
        <end position="13"/>
    </location>
</feature>
<evidence type="ECO:0000313" key="4">
    <source>
        <dbReference type="WBParaSite" id="maker-unitig_43969-snap-gene-0.2-mRNA-1"/>
    </source>
</evidence>
<feature type="domain" description="STIM1/2 Orai1-activating region" evidence="2">
    <location>
        <begin position="37"/>
        <end position="102"/>
    </location>
</feature>
<sequence>RSFVLQSRRSASSEPLWKLSPSEDPQPLRCHRELWTLLLQLTWESELRYCRQNWQQAELRLAKASEGLERLRRKQNSAIGVLRGAFNSAEMVGTFEMSIAEAK</sequence>
<dbReference type="WBParaSite" id="maker-unitig_43969-snap-gene-0.2-mRNA-1">
    <property type="protein sequence ID" value="maker-unitig_43969-snap-gene-0.2-mRNA-1"/>
    <property type="gene ID" value="maker-unitig_43969-snap-gene-0.2"/>
</dbReference>
<reference evidence="4" key="1">
    <citation type="submission" date="2016-11" db="UniProtKB">
        <authorList>
            <consortium name="WormBaseParasite"/>
        </authorList>
    </citation>
    <scope>IDENTIFICATION</scope>
</reference>
<dbReference type="InterPro" id="IPR032393">
    <property type="entry name" value="SOAR_STIM1/2"/>
</dbReference>
<proteinExistence type="predicted"/>
<organism evidence="3 4">
    <name type="scientific">Macrostomum lignano</name>
    <dbReference type="NCBI Taxonomy" id="282301"/>
    <lineage>
        <taxon>Eukaryota</taxon>
        <taxon>Metazoa</taxon>
        <taxon>Spiralia</taxon>
        <taxon>Lophotrochozoa</taxon>
        <taxon>Platyhelminthes</taxon>
        <taxon>Rhabditophora</taxon>
        <taxon>Macrostomorpha</taxon>
        <taxon>Macrostomida</taxon>
        <taxon>Macrostomidae</taxon>
        <taxon>Macrostomum</taxon>
    </lineage>
</organism>
<name>A0A1I8FRP6_9PLAT</name>
<dbReference type="Pfam" id="PF16533">
    <property type="entry name" value="SOAR"/>
    <property type="match status" value="1"/>
</dbReference>
<protein>
    <submittedName>
        <fullName evidence="4">SOAR domain-containing protein</fullName>
    </submittedName>
</protein>
<accession>A0A1I8FRP6</accession>
<dbReference type="Gene3D" id="1.10.287.3550">
    <property type="match status" value="1"/>
</dbReference>
<dbReference type="AlphaFoldDB" id="A0A1I8FRP6"/>
<evidence type="ECO:0000259" key="2">
    <source>
        <dbReference type="Pfam" id="PF16533"/>
    </source>
</evidence>
<feature type="region of interest" description="Disordered" evidence="1">
    <location>
        <begin position="1"/>
        <end position="24"/>
    </location>
</feature>